<evidence type="ECO:0000256" key="3">
    <source>
        <dbReference type="ARBA" id="ARBA00023295"/>
    </source>
</evidence>
<accession>A0AAN6IZ18</accession>
<dbReference type="CDD" id="cd14752">
    <property type="entry name" value="GH31_N"/>
    <property type="match status" value="1"/>
</dbReference>
<dbReference type="GO" id="GO:0005975">
    <property type="term" value="P:carbohydrate metabolic process"/>
    <property type="evidence" value="ECO:0007669"/>
    <property type="project" value="InterPro"/>
</dbReference>
<dbReference type="PANTHER" id="PTHR22762:SF67">
    <property type="entry name" value="ALPHA_BETA-GLUCOSIDASE AGDC-RELATED"/>
    <property type="match status" value="1"/>
</dbReference>
<evidence type="ECO:0000259" key="4">
    <source>
        <dbReference type="Pfam" id="PF13802"/>
    </source>
</evidence>
<comment type="caution">
    <text evidence="5">The sequence shown here is derived from an EMBL/GenBank/DDBJ whole genome shotgun (WGS) entry which is preliminary data.</text>
</comment>
<dbReference type="InterPro" id="IPR011013">
    <property type="entry name" value="Gal_mutarotase_sf_dom"/>
</dbReference>
<dbReference type="EMBL" id="JASUXU010000304">
    <property type="protein sequence ID" value="KAK0301680.1"/>
    <property type="molecule type" value="Genomic_DNA"/>
</dbReference>
<evidence type="ECO:0000256" key="2">
    <source>
        <dbReference type="ARBA" id="ARBA00023180"/>
    </source>
</evidence>
<organism evidence="5 6">
    <name type="scientific">Friedmanniomyces endolithicus</name>
    <dbReference type="NCBI Taxonomy" id="329885"/>
    <lineage>
        <taxon>Eukaryota</taxon>
        <taxon>Fungi</taxon>
        <taxon>Dikarya</taxon>
        <taxon>Ascomycota</taxon>
        <taxon>Pezizomycotina</taxon>
        <taxon>Dothideomycetes</taxon>
        <taxon>Dothideomycetidae</taxon>
        <taxon>Mycosphaerellales</taxon>
        <taxon>Teratosphaeriaceae</taxon>
        <taxon>Friedmanniomyces</taxon>
    </lineage>
</organism>
<dbReference type="GO" id="GO:0004553">
    <property type="term" value="F:hydrolase activity, hydrolyzing O-glycosyl compounds"/>
    <property type="evidence" value="ECO:0007669"/>
    <property type="project" value="TreeGrafter"/>
</dbReference>
<name>A0AAN6IZ18_9PEZI</name>
<evidence type="ECO:0000313" key="5">
    <source>
        <dbReference type="EMBL" id="KAK0301680.1"/>
    </source>
</evidence>
<dbReference type="AlphaFoldDB" id="A0AAN6IZ18"/>
<sequence>MLKSTNYTRTIWSREVYTVPTGTNLYGNHPIYFRHRGDLGSHGVFLLNSNAMDIKINNTAADGQYLEYITVGGVLDFYSLAGPSPVRRR</sequence>
<dbReference type="SUPFAM" id="SSF74650">
    <property type="entry name" value="Galactose mutarotase-like"/>
    <property type="match status" value="1"/>
</dbReference>
<dbReference type="InterPro" id="IPR025887">
    <property type="entry name" value="Glyco_hydro_31_N_dom"/>
</dbReference>
<dbReference type="Proteomes" id="UP001168146">
    <property type="component" value="Unassembled WGS sequence"/>
</dbReference>
<dbReference type="Pfam" id="PF13802">
    <property type="entry name" value="Gal_mutarotas_2"/>
    <property type="match status" value="1"/>
</dbReference>
<reference evidence="5" key="1">
    <citation type="submission" date="2021-12" db="EMBL/GenBank/DDBJ databases">
        <title>Black yeast isolated from Biological Soil Crust.</title>
        <authorList>
            <person name="Kurbessoian T."/>
        </authorList>
    </citation>
    <scope>NUCLEOTIDE SEQUENCE</scope>
    <source>
        <strain evidence="5">CCFEE 5208</strain>
    </source>
</reference>
<proteinExistence type="predicted"/>
<evidence type="ECO:0000313" key="6">
    <source>
        <dbReference type="Proteomes" id="UP001168146"/>
    </source>
</evidence>
<gene>
    <name evidence="5" type="ORF">LTR82_018171</name>
</gene>
<protein>
    <recommendedName>
        <fullName evidence="4">Glycoside hydrolase family 31 N-terminal domain-containing protein</fullName>
    </recommendedName>
</protein>
<evidence type="ECO:0000256" key="1">
    <source>
        <dbReference type="ARBA" id="ARBA00022801"/>
    </source>
</evidence>
<dbReference type="PANTHER" id="PTHR22762">
    <property type="entry name" value="ALPHA-GLUCOSIDASE"/>
    <property type="match status" value="1"/>
</dbReference>
<dbReference type="Gene3D" id="2.60.40.1760">
    <property type="entry name" value="glycosyl hydrolase (family 31)"/>
    <property type="match status" value="1"/>
</dbReference>
<keyword evidence="1" id="KW-0378">Hydrolase</keyword>
<keyword evidence="3" id="KW-0326">Glycosidase</keyword>
<feature type="domain" description="Glycoside hydrolase family 31 N-terminal" evidence="4">
    <location>
        <begin position="8"/>
        <end position="52"/>
    </location>
</feature>
<dbReference type="GO" id="GO:0030246">
    <property type="term" value="F:carbohydrate binding"/>
    <property type="evidence" value="ECO:0007669"/>
    <property type="project" value="InterPro"/>
</dbReference>
<keyword evidence="2" id="KW-0325">Glycoprotein</keyword>